<gene>
    <name evidence="2" type="ORF">ElyMa_001127300</name>
</gene>
<dbReference type="InterPro" id="IPR016186">
    <property type="entry name" value="C-type_lectin-like/link_sf"/>
</dbReference>
<dbReference type="PANTHER" id="PTHR22801">
    <property type="entry name" value="LITHOSTATHINE"/>
    <property type="match status" value="1"/>
</dbReference>
<evidence type="ECO:0000313" key="3">
    <source>
        <dbReference type="Proteomes" id="UP000762676"/>
    </source>
</evidence>
<dbReference type="SUPFAM" id="SSF56436">
    <property type="entry name" value="C-type lectin-like"/>
    <property type="match status" value="1"/>
</dbReference>
<keyword evidence="3" id="KW-1185">Reference proteome</keyword>
<dbReference type="InterPro" id="IPR016187">
    <property type="entry name" value="CTDL_fold"/>
</dbReference>
<comment type="caution">
    <text evidence="2">The sequence shown here is derived from an EMBL/GenBank/DDBJ whole genome shotgun (WGS) entry which is preliminary data.</text>
</comment>
<dbReference type="AlphaFoldDB" id="A0AAV4HX90"/>
<dbReference type="SMART" id="SM00034">
    <property type="entry name" value="CLECT"/>
    <property type="match status" value="1"/>
</dbReference>
<proteinExistence type="predicted"/>
<organism evidence="2 3">
    <name type="scientific">Elysia marginata</name>
    <dbReference type="NCBI Taxonomy" id="1093978"/>
    <lineage>
        <taxon>Eukaryota</taxon>
        <taxon>Metazoa</taxon>
        <taxon>Spiralia</taxon>
        <taxon>Lophotrochozoa</taxon>
        <taxon>Mollusca</taxon>
        <taxon>Gastropoda</taxon>
        <taxon>Heterobranchia</taxon>
        <taxon>Euthyneura</taxon>
        <taxon>Panpulmonata</taxon>
        <taxon>Sacoglossa</taxon>
        <taxon>Placobranchoidea</taxon>
        <taxon>Plakobranchidae</taxon>
        <taxon>Elysia</taxon>
    </lineage>
</organism>
<dbReference type="Pfam" id="PF00059">
    <property type="entry name" value="Lectin_C"/>
    <property type="match status" value="1"/>
</dbReference>
<name>A0AAV4HX90_9GAST</name>
<dbReference type="PANTHER" id="PTHR22801:SF63">
    <property type="entry name" value="C-TYPE LECTIN DOMAIN-CONTAINING PROTEIN"/>
    <property type="match status" value="1"/>
</dbReference>
<dbReference type="EMBL" id="BMAT01002240">
    <property type="protein sequence ID" value="GFS02584.1"/>
    <property type="molecule type" value="Genomic_DNA"/>
</dbReference>
<dbReference type="CDD" id="cd00037">
    <property type="entry name" value="CLECT"/>
    <property type="match status" value="1"/>
</dbReference>
<sequence>MVKTADLLQCARHLLTNIQTCRSKGFVHDAEAGLCGLIEWSEEAEADIPILGVGHSNLYQLTNNVCSQLTNNVCRQGFKEHQYVDDNQNITTCLSLSTGKKSYHSALDRCVKLEAFLASAKTLGKMMLLKGLAQENNIWVGLDSRQNDGVFVWVGDGTVLTPEKTAEIFTPGYPLNGTSQDCATLKVRTSMRLKNVKCNFHNYFFCEATPAY</sequence>
<dbReference type="Gene3D" id="3.10.100.10">
    <property type="entry name" value="Mannose-Binding Protein A, subunit A"/>
    <property type="match status" value="1"/>
</dbReference>
<evidence type="ECO:0000259" key="1">
    <source>
        <dbReference type="PROSITE" id="PS50041"/>
    </source>
</evidence>
<dbReference type="PROSITE" id="PS50041">
    <property type="entry name" value="C_TYPE_LECTIN_2"/>
    <property type="match status" value="1"/>
</dbReference>
<dbReference type="InterPro" id="IPR050801">
    <property type="entry name" value="Ca-Dep_Lectins_ImmuneDev"/>
</dbReference>
<dbReference type="InterPro" id="IPR001304">
    <property type="entry name" value="C-type_lectin-like"/>
</dbReference>
<dbReference type="Proteomes" id="UP000762676">
    <property type="component" value="Unassembled WGS sequence"/>
</dbReference>
<evidence type="ECO:0000313" key="2">
    <source>
        <dbReference type="EMBL" id="GFS02584.1"/>
    </source>
</evidence>
<reference evidence="2 3" key="1">
    <citation type="journal article" date="2021" name="Elife">
        <title>Chloroplast acquisition without the gene transfer in kleptoplastic sea slugs, Plakobranchus ocellatus.</title>
        <authorList>
            <person name="Maeda T."/>
            <person name="Takahashi S."/>
            <person name="Yoshida T."/>
            <person name="Shimamura S."/>
            <person name="Takaki Y."/>
            <person name="Nagai Y."/>
            <person name="Toyoda A."/>
            <person name="Suzuki Y."/>
            <person name="Arimoto A."/>
            <person name="Ishii H."/>
            <person name="Satoh N."/>
            <person name="Nishiyama T."/>
            <person name="Hasebe M."/>
            <person name="Maruyama T."/>
            <person name="Minagawa J."/>
            <person name="Obokata J."/>
            <person name="Shigenobu S."/>
        </authorList>
    </citation>
    <scope>NUCLEOTIDE SEQUENCE [LARGE SCALE GENOMIC DNA]</scope>
</reference>
<feature type="domain" description="C-type lectin" evidence="1">
    <location>
        <begin position="93"/>
        <end position="207"/>
    </location>
</feature>
<protein>
    <submittedName>
        <fullName evidence="2">C-type lectin-related protein 4</fullName>
    </submittedName>
</protein>
<accession>A0AAV4HX90</accession>